<organism evidence="1 2">
    <name type="scientific">Paenibacillus spongiae</name>
    <dbReference type="NCBI Taxonomy" id="2909671"/>
    <lineage>
        <taxon>Bacteria</taxon>
        <taxon>Bacillati</taxon>
        <taxon>Bacillota</taxon>
        <taxon>Bacilli</taxon>
        <taxon>Bacillales</taxon>
        <taxon>Paenibacillaceae</taxon>
        <taxon>Paenibacillus</taxon>
    </lineage>
</organism>
<dbReference type="RefSeq" id="WP_258384249.1">
    <property type="nucleotide sequence ID" value="NZ_CP091430.1"/>
</dbReference>
<dbReference type="Proteomes" id="UP001057877">
    <property type="component" value="Chromosome"/>
</dbReference>
<name>A0ABY5S2R6_9BACL</name>
<dbReference type="NCBIfam" id="NF047561">
    <property type="entry name" value="orf58_phage_fam"/>
    <property type="match status" value="1"/>
</dbReference>
<accession>A0ABY5S2R6</accession>
<protein>
    <recommendedName>
        <fullName evidence="3">Phage tail protein</fullName>
    </recommendedName>
</protein>
<proteinExistence type="predicted"/>
<dbReference type="Pfam" id="PF22759">
    <property type="entry name" value="E217_GP41"/>
    <property type="match status" value="1"/>
</dbReference>
<sequence length="265" mass="29466">MMANFGRVVEVMVAGMTFSMDNFAIEGTVPFDSDPLPNESEIKIWNLTAATVNKIKRNDTLVVNAGYKGDVGVILHGFVSSVQTVREGVDRITRIKVIDSEDLSERTFKDVSYKEGTLASYIIRAMAGQIGLPIAQFELVQDYRYMDGYTASGEVTEIISKVAEDCKTSVYINKGKLYVRNLKRGRGEDHLFKLNESTGLIGVPEYQDDEDSKGYQITSQLQYRITTASVIDLSSEDFTGRLYVRSGSHTFSRTGDFVTSVEAIL</sequence>
<dbReference type="EMBL" id="CP091430">
    <property type="protein sequence ID" value="UVI28162.1"/>
    <property type="molecule type" value="Genomic_DNA"/>
</dbReference>
<reference evidence="1" key="1">
    <citation type="submission" date="2022-01" db="EMBL/GenBank/DDBJ databases">
        <title>Paenibacillus spongiae sp. nov., isolated from marine sponge.</title>
        <authorList>
            <person name="Li Z."/>
            <person name="Zhang M."/>
        </authorList>
    </citation>
    <scope>NUCLEOTIDE SEQUENCE</scope>
    <source>
        <strain evidence="1">PHS-Z3</strain>
    </source>
</reference>
<evidence type="ECO:0008006" key="3">
    <source>
        <dbReference type="Google" id="ProtNLM"/>
    </source>
</evidence>
<dbReference type="InterPro" id="IPR054496">
    <property type="entry name" value="E217_GP41"/>
</dbReference>
<gene>
    <name evidence="1" type="ORF">L1F29_22250</name>
</gene>
<evidence type="ECO:0000313" key="1">
    <source>
        <dbReference type="EMBL" id="UVI28162.1"/>
    </source>
</evidence>
<keyword evidence="2" id="KW-1185">Reference proteome</keyword>
<evidence type="ECO:0000313" key="2">
    <source>
        <dbReference type="Proteomes" id="UP001057877"/>
    </source>
</evidence>